<dbReference type="InterPro" id="IPR029044">
    <property type="entry name" value="Nucleotide-diphossugar_trans"/>
</dbReference>
<dbReference type="PANTHER" id="PTHR43179:SF12">
    <property type="entry name" value="GALACTOFURANOSYLTRANSFERASE GLFT2"/>
    <property type="match status" value="1"/>
</dbReference>
<feature type="transmembrane region" description="Helical" evidence="6">
    <location>
        <begin position="522"/>
        <end position="539"/>
    </location>
</feature>
<feature type="transmembrane region" description="Helical" evidence="6">
    <location>
        <begin position="285"/>
        <end position="308"/>
    </location>
</feature>
<dbReference type="PANTHER" id="PTHR43179">
    <property type="entry name" value="RHAMNOSYLTRANSFERASE WBBL"/>
    <property type="match status" value="1"/>
</dbReference>
<comment type="similarity">
    <text evidence="2">Belongs to the glycosyltransferase 2 family.</text>
</comment>
<keyword evidence="6" id="KW-0812">Transmembrane</keyword>
<evidence type="ECO:0000313" key="7">
    <source>
        <dbReference type="EMBL" id="MBI9114794.1"/>
    </source>
</evidence>
<evidence type="ECO:0000256" key="4">
    <source>
        <dbReference type="ARBA" id="ARBA00022679"/>
    </source>
</evidence>
<keyword evidence="4" id="KW-0808">Transferase</keyword>
<dbReference type="GO" id="GO:0016757">
    <property type="term" value="F:glycosyltransferase activity"/>
    <property type="evidence" value="ECO:0007669"/>
    <property type="project" value="UniProtKB-KW"/>
</dbReference>
<feature type="transmembrane region" description="Helical" evidence="6">
    <location>
        <begin position="407"/>
        <end position="428"/>
    </location>
</feature>
<evidence type="ECO:0000256" key="2">
    <source>
        <dbReference type="ARBA" id="ARBA00006739"/>
    </source>
</evidence>
<keyword evidence="6" id="KW-0472">Membrane</keyword>
<feature type="transmembrane region" description="Helical" evidence="6">
    <location>
        <begin position="669"/>
        <end position="689"/>
    </location>
</feature>
<feature type="compositionally biased region" description="Pro residues" evidence="5">
    <location>
        <begin position="1"/>
        <end position="12"/>
    </location>
</feature>
<protein>
    <submittedName>
        <fullName evidence="7">Glycosyltransferase family 2 protein</fullName>
    </submittedName>
</protein>
<name>A0A934MDG9_9MICO</name>
<feature type="transmembrane region" description="Helical" evidence="6">
    <location>
        <begin position="837"/>
        <end position="858"/>
    </location>
</feature>
<feature type="transmembrane region" description="Helical" evidence="6">
    <location>
        <begin position="646"/>
        <end position="662"/>
    </location>
</feature>
<comment type="pathway">
    <text evidence="1">Cell wall biogenesis; cell wall polysaccharide biosynthesis.</text>
</comment>
<accession>A0A934MDG9</accession>
<feature type="transmembrane region" description="Helical" evidence="6">
    <location>
        <begin position="741"/>
        <end position="759"/>
    </location>
</feature>
<dbReference type="SUPFAM" id="SSF53448">
    <property type="entry name" value="Nucleotide-diphospho-sugar transferases"/>
    <property type="match status" value="1"/>
</dbReference>
<keyword evidence="8" id="KW-1185">Reference proteome</keyword>
<keyword evidence="3" id="KW-0328">Glycosyltransferase</keyword>
<organism evidence="7 8">
    <name type="scientific">Sanguibacter suaedae</name>
    <dbReference type="NCBI Taxonomy" id="2795737"/>
    <lineage>
        <taxon>Bacteria</taxon>
        <taxon>Bacillati</taxon>
        <taxon>Actinomycetota</taxon>
        <taxon>Actinomycetes</taxon>
        <taxon>Micrococcales</taxon>
        <taxon>Sanguibacteraceae</taxon>
        <taxon>Sanguibacter</taxon>
    </lineage>
</organism>
<keyword evidence="6" id="KW-1133">Transmembrane helix</keyword>
<proteinExistence type="inferred from homology"/>
<evidence type="ECO:0000256" key="3">
    <source>
        <dbReference type="ARBA" id="ARBA00022676"/>
    </source>
</evidence>
<feature type="transmembrane region" description="Helical" evidence="6">
    <location>
        <begin position="805"/>
        <end position="825"/>
    </location>
</feature>
<dbReference type="Gene3D" id="3.90.550.10">
    <property type="entry name" value="Spore Coat Polysaccharide Biosynthesis Protein SpsA, Chain A"/>
    <property type="match status" value="1"/>
</dbReference>
<feature type="region of interest" description="Disordered" evidence="5">
    <location>
        <begin position="1"/>
        <end position="21"/>
    </location>
</feature>
<evidence type="ECO:0000256" key="1">
    <source>
        <dbReference type="ARBA" id="ARBA00004776"/>
    </source>
</evidence>
<evidence type="ECO:0000256" key="5">
    <source>
        <dbReference type="SAM" id="MobiDB-lite"/>
    </source>
</evidence>
<dbReference type="RefSeq" id="WP_198733335.1">
    <property type="nucleotide sequence ID" value="NZ_JAEINH010000004.1"/>
</dbReference>
<evidence type="ECO:0000256" key="6">
    <source>
        <dbReference type="SAM" id="Phobius"/>
    </source>
</evidence>
<dbReference type="Proteomes" id="UP000602087">
    <property type="component" value="Unassembled WGS sequence"/>
</dbReference>
<feature type="transmembrane region" description="Helical" evidence="6">
    <location>
        <begin position="623"/>
        <end position="640"/>
    </location>
</feature>
<comment type="caution">
    <text evidence="7">The sequence shown here is derived from an EMBL/GenBank/DDBJ whole genome shotgun (WGS) entry which is preliminary data.</text>
</comment>
<feature type="transmembrane region" description="Helical" evidence="6">
    <location>
        <begin position="545"/>
        <end position="565"/>
    </location>
</feature>
<dbReference type="EMBL" id="JAEINH010000004">
    <property type="protein sequence ID" value="MBI9114794.1"/>
    <property type="molecule type" value="Genomic_DNA"/>
</dbReference>
<feature type="transmembrane region" description="Helical" evidence="6">
    <location>
        <begin position="771"/>
        <end position="793"/>
    </location>
</feature>
<dbReference type="Pfam" id="PF13641">
    <property type="entry name" value="Glyco_tranf_2_3"/>
    <property type="match status" value="1"/>
</dbReference>
<reference evidence="7" key="1">
    <citation type="submission" date="2020-12" db="EMBL/GenBank/DDBJ databases">
        <title>Sanguibacter suaedae sp. nov., isolated from Suaeda aralocaspica.</title>
        <authorList>
            <person name="Ma Q."/>
        </authorList>
    </citation>
    <scope>NUCLEOTIDE SEQUENCE</scope>
    <source>
        <strain evidence="7">YZGR15</strain>
    </source>
</reference>
<sequence length="1128" mass="117041">MTSPDQAPPAHTPPEQARTGSVTAVVVTRGTTPYVAHTLDALHASTMQPARVVVVDVSASDDQGFDLEVADGTTVVRAPGARTFGAAVSAAVSDASVTTPWLWLLHDDSAPEREALHHLLRALEHTSNVALAGAKQVRWEDPDELIEVGFTTSRSGRRMTGVEPGELDQGQHDGREDVLAVGLAGALARTEVWVALDGPDPTYGLFGDGLDLSRRARLAGHRVIVVPDAVVLHAQGSLTGVRDVLGSEHDDASTADEDRSVPVGGGRSTLARSDRTFGARLRSQLYYLATTVSGWVLPFFLVASVVAGPPRALYRIAVKQPGQALDEIWAPLWLLVRVGRVLGARRRIARTSVAPRSLLTPLTASTRDVLGQLRDRRLAHSARRRASAGSRELDAAEIRRAATRRRFALAGVVALSVAATVVALGPLLSTVADGRIVGGALLLASGGAGDVWDAVTSGWVRDGLGASAPADPLLTALLPLTVLVGSDLQLAVNLVVVTSLVLSGVGAWFASGAATRSVPVRFWVSTVWVAAPPLLLAVGEGRLGAVLAHAALPWFALATARAVGVQRTDTWGALRMRSQERAEARRRERLQHRALQRAREGRSLPGAEVPVGRVRLREPERRTSSSIAALGAAGLVFAVVVQGAPVLLVPGVVALAIVAVAVPRDGKRLLLVPLPALAVFGPVLVRAVATWQSGGWRILLGDPGLPLGSDGTDAWRQLLLVPVDPAPSFATDGAWSTVWSVTPYLLGAVVLVAAVVGLARSGGRGVGARTAWCVVPLGLGAALASSATAVAVGDGSTVSGWPGSGLSLMLLALLVAGALGVDGLSDKALRHTFGWRQVAIGLLAVLVGAVPVLGLAAWGTASRTGAGLEILALDGPVVPAVGQQMQTSARQARVLVLETRDDGALTYQLLHDDGPQLTDSSVVVNVATLGGRPDDVADLVADLAAGADGDQAERLADLGVGAVLVPSSDALERARLVGRIDTVAGVQRITESDTGTIWRVAPPGETAVPAAWARTYVPGPGGALTATGVVDAQDTSVRTTVPDGDPDRVLVLAETAAPGWTAELDGVPLRSVESDGRQAFALGPDGGDLTVGYERASRTPWFVLQGIVLTVSVLLALPVRRRPPGGVR</sequence>
<feature type="transmembrane region" description="Helical" evidence="6">
    <location>
        <begin position="490"/>
        <end position="510"/>
    </location>
</feature>
<gene>
    <name evidence="7" type="ORF">JAV76_07180</name>
</gene>
<dbReference type="AlphaFoldDB" id="A0A934MDG9"/>
<evidence type="ECO:0000313" key="8">
    <source>
        <dbReference type="Proteomes" id="UP000602087"/>
    </source>
</evidence>